<evidence type="ECO:0000256" key="3">
    <source>
        <dbReference type="ARBA" id="ARBA00024226"/>
    </source>
</evidence>
<reference evidence="8 9" key="1">
    <citation type="submission" date="2023-08" db="EMBL/GenBank/DDBJ databases">
        <title>Black Yeasts Isolated from many extreme environments.</title>
        <authorList>
            <person name="Coleine C."/>
            <person name="Stajich J.E."/>
            <person name="Selbmann L."/>
        </authorList>
    </citation>
    <scope>NUCLEOTIDE SEQUENCE [LARGE SCALE GENOMIC DNA]</scope>
    <source>
        <strain evidence="8 9">CCFEE 5792</strain>
    </source>
</reference>
<dbReference type="InterPro" id="IPR015590">
    <property type="entry name" value="Aldehyde_DH_dom"/>
</dbReference>
<proteinExistence type="inferred from homology"/>
<feature type="active site" evidence="5">
    <location>
        <position position="250"/>
    </location>
</feature>
<feature type="domain" description="Aldehyde dehydrogenase" evidence="7">
    <location>
        <begin position="16"/>
        <end position="475"/>
    </location>
</feature>
<dbReference type="InterPro" id="IPR016162">
    <property type="entry name" value="Ald_DH_N"/>
</dbReference>
<accession>A0AAV9MZ38</accession>
<keyword evidence="2 6" id="KW-0560">Oxidoreductase</keyword>
<dbReference type="GeneID" id="89975292"/>
<dbReference type="InterPro" id="IPR016163">
    <property type="entry name" value="Ald_DH_C"/>
</dbReference>
<name>A0AAV9MZ38_9EURO</name>
<dbReference type="PROSITE" id="PS00687">
    <property type="entry name" value="ALDEHYDE_DEHYDR_GLU"/>
    <property type="match status" value="1"/>
</dbReference>
<evidence type="ECO:0000259" key="7">
    <source>
        <dbReference type="Pfam" id="PF00171"/>
    </source>
</evidence>
<dbReference type="AlphaFoldDB" id="A0AAV9MZ38"/>
<sequence>MAAAFENRLFIDGEFREARSGKTFEIFNPATTKSIGVVYEAGVEDVDAAVAAAGKAFESWSELRAAERAQWLLRLATKLEEEIPEMTRLEALTMGKPVHNEFSVPMGVEVLRYFANRAPDVQGETSLNDPSLFGMTIRQPYGVVGAIIPWNTPMLMLSMKIGPALATGNTMVLKSSEKSPLSCLVVARCLADIGFPPGVLNILNGFGRPCGEAIAKHMGIRKLAFTGSTITGKAIKIAAAQSNLKNVTLELGGKSPMIVFEDADLARAASDAAASILAISGQACMASSRIYVEESKAVTFLKLVTAEVTKAGVSGDPLAEGTCRGPQADHVQYDRILNFLDLAKEEKLHVTLGGARENKIGYYIQPTIIYEPPETSKLVQDEIFGPVLCVSTFANERDVIQRANNTEYGLYASVYTNDLKRALKISKKLQAGTVGVNVTSPTVSLDLPFGGWKQSGEGRELGKHALESWTELKTVLIGM</sequence>
<keyword evidence="9" id="KW-1185">Reference proteome</keyword>
<gene>
    <name evidence="8" type="ORF">LTR84_007125</name>
</gene>
<comment type="similarity">
    <text evidence="1 6">Belongs to the aldehyde dehydrogenase family.</text>
</comment>
<dbReference type="SUPFAM" id="SSF53720">
    <property type="entry name" value="ALDH-like"/>
    <property type="match status" value="1"/>
</dbReference>
<comment type="caution">
    <text evidence="8">The sequence shown here is derived from an EMBL/GenBank/DDBJ whole genome shotgun (WGS) entry which is preliminary data.</text>
</comment>
<evidence type="ECO:0000256" key="2">
    <source>
        <dbReference type="ARBA" id="ARBA00023002"/>
    </source>
</evidence>
<dbReference type="InterPro" id="IPR016161">
    <property type="entry name" value="Ald_DH/histidinol_DH"/>
</dbReference>
<dbReference type="FunFam" id="3.40.309.10:FF:000012">
    <property type="entry name" value="Betaine aldehyde dehydrogenase"/>
    <property type="match status" value="1"/>
</dbReference>
<evidence type="ECO:0000256" key="4">
    <source>
        <dbReference type="ARBA" id="ARBA00049194"/>
    </source>
</evidence>
<dbReference type="PROSITE" id="PS00070">
    <property type="entry name" value="ALDEHYDE_DEHYDR_CYS"/>
    <property type="match status" value="1"/>
</dbReference>
<evidence type="ECO:0000256" key="6">
    <source>
        <dbReference type="RuleBase" id="RU003345"/>
    </source>
</evidence>
<dbReference type="PANTHER" id="PTHR11699">
    <property type="entry name" value="ALDEHYDE DEHYDROGENASE-RELATED"/>
    <property type="match status" value="1"/>
</dbReference>
<dbReference type="FunFam" id="3.40.605.10:FF:000001">
    <property type="entry name" value="Aldehyde dehydrogenase 1"/>
    <property type="match status" value="1"/>
</dbReference>
<dbReference type="RefSeq" id="XP_064702345.1">
    <property type="nucleotide sequence ID" value="XM_064850679.1"/>
</dbReference>
<dbReference type="EC" id="1.2.1.3" evidence="3"/>
<dbReference type="InterPro" id="IPR016160">
    <property type="entry name" value="Ald_DH_CS_CYS"/>
</dbReference>
<dbReference type="InterPro" id="IPR029510">
    <property type="entry name" value="Ald_DH_CS_GLU"/>
</dbReference>
<dbReference type="Gene3D" id="3.40.605.10">
    <property type="entry name" value="Aldehyde Dehydrogenase, Chain A, domain 1"/>
    <property type="match status" value="1"/>
</dbReference>
<evidence type="ECO:0000313" key="9">
    <source>
        <dbReference type="Proteomes" id="UP001358417"/>
    </source>
</evidence>
<evidence type="ECO:0000256" key="5">
    <source>
        <dbReference type="PROSITE-ProRule" id="PRU10007"/>
    </source>
</evidence>
<evidence type="ECO:0000313" key="8">
    <source>
        <dbReference type="EMBL" id="KAK5046772.1"/>
    </source>
</evidence>
<dbReference type="Gene3D" id="3.40.309.10">
    <property type="entry name" value="Aldehyde Dehydrogenase, Chain A, domain 2"/>
    <property type="match status" value="1"/>
</dbReference>
<dbReference type="EMBL" id="JAVRRD010000028">
    <property type="protein sequence ID" value="KAK5046772.1"/>
    <property type="molecule type" value="Genomic_DNA"/>
</dbReference>
<organism evidence="8 9">
    <name type="scientific">Exophiala bonariae</name>
    <dbReference type="NCBI Taxonomy" id="1690606"/>
    <lineage>
        <taxon>Eukaryota</taxon>
        <taxon>Fungi</taxon>
        <taxon>Dikarya</taxon>
        <taxon>Ascomycota</taxon>
        <taxon>Pezizomycotina</taxon>
        <taxon>Eurotiomycetes</taxon>
        <taxon>Chaetothyriomycetidae</taxon>
        <taxon>Chaetothyriales</taxon>
        <taxon>Herpotrichiellaceae</taxon>
        <taxon>Exophiala</taxon>
    </lineage>
</organism>
<dbReference type="Proteomes" id="UP001358417">
    <property type="component" value="Unassembled WGS sequence"/>
</dbReference>
<evidence type="ECO:0000256" key="1">
    <source>
        <dbReference type="ARBA" id="ARBA00009986"/>
    </source>
</evidence>
<dbReference type="Pfam" id="PF00171">
    <property type="entry name" value="Aldedh"/>
    <property type="match status" value="1"/>
</dbReference>
<protein>
    <recommendedName>
        <fullName evidence="3">aldehyde dehydrogenase (NAD(+))</fullName>
        <ecNumber evidence="3">1.2.1.3</ecNumber>
    </recommendedName>
</protein>
<dbReference type="GO" id="GO:0004029">
    <property type="term" value="F:aldehyde dehydrogenase (NAD+) activity"/>
    <property type="evidence" value="ECO:0007669"/>
    <property type="project" value="UniProtKB-EC"/>
</dbReference>
<comment type="catalytic activity">
    <reaction evidence="4">
        <text>an aldehyde + NAD(+) + H2O = a carboxylate + NADH + 2 H(+)</text>
        <dbReference type="Rhea" id="RHEA:16185"/>
        <dbReference type="ChEBI" id="CHEBI:15377"/>
        <dbReference type="ChEBI" id="CHEBI:15378"/>
        <dbReference type="ChEBI" id="CHEBI:17478"/>
        <dbReference type="ChEBI" id="CHEBI:29067"/>
        <dbReference type="ChEBI" id="CHEBI:57540"/>
        <dbReference type="ChEBI" id="CHEBI:57945"/>
        <dbReference type="EC" id="1.2.1.3"/>
    </reaction>
</comment>